<dbReference type="InterPro" id="IPR006145">
    <property type="entry name" value="PsdUridine_synth_RsuA/RluA"/>
</dbReference>
<evidence type="ECO:0000256" key="3">
    <source>
        <dbReference type="RuleBase" id="RU003887"/>
    </source>
</evidence>
<dbReference type="PANTHER" id="PTHR47683:SF2">
    <property type="entry name" value="RNA-BINDING S4 DOMAIN-CONTAINING PROTEIN"/>
    <property type="match status" value="1"/>
</dbReference>
<protein>
    <recommendedName>
        <fullName evidence="3">Pseudouridine synthase</fullName>
        <ecNumber evidence="3">5.4.99.-</ecNumber>
    </recommendedName>
</protein>
<dbReference type="InterPro" id="IPR050343">
    <property type="entry name" value="RsuA_PseudoU_synthase"/>
</dbReference>
<dbReference type="RefSeq" id="WP_311591740.1">
    <property type="nucleotide sequence ID" value="NZ_JAVRHV010000001.1"/>
</dbReference>
<dbReference type="Pfam" id="PF00849">
    <property type="entry name" value="PseudoU_synth_2"/>
    <property type="match status" value="1"/>
</dbReference>
<reference evidence="5 6" key="1">
    <citation type="submission" date="2023-09" db="EMBL/GenBank/DDBJ databases">
        <authorList>
            <person name="Rey-Velasco X."/>
        </authorList>
    </citation>
    <scope>NUCLEOTIDE SEQUENCE [LARGE SCALE GENOMIC DNA]</scope>
    <source>
        <strain evidence="5 6">P050</strain>
    </source>
</reference>
<evidence type="ECO:0000259" key="4">
    <source>
        <dbReference type="Pfam" id="PF00849"/>
    </source>
</evidence>
<comment type="similarity">
    <text evidence="1 3">Belongs to the pseudouridine synthase RsuA family.</text>
</comment>
<keyword evidence="6" id="KW-1185">Reference proteome</keyword>
<name>A0ABU2Y4E2_9FLAO</name>
<dbReference type="Gene3D" id="3.30.70.1560">
    <property type="entry name" value="Alpha-L RNA-binding motif"/>
    <property type="match status" value="1"/>
</dbReference>
<sequence length="191" mass="21294">MPKNFIICKPDGYLSQFINNQSKRNNKRLLGELFDFPEGAMAIGRLDEPSEGLLLITTDGKVSEHVRSTKVEKEYYAQVDGIITSEAIEILKNGVSIGFDGTTYITKKCKAKIVNPSIDFPIRKKKIRDERHGPTSWVAITLTEGKFRQVRKMTAAVGFPTLRLIRVRIGAIQLNGLQAGEVIPVNGNFCL</sequence>
<dbReference type="NCBIfam" id="TIGR00093">
    <property type="entry name" value="pseudouridine synthase"/>
    <property type="match status" value="1"/>
</dbReference>
<dbReference type="Gene3D" id="3.30.70.580">
    <property type="entry name" value="Pseudouridine synthase I, catalytic domain, N-terminal subdomain"/>
    <property type="match status" value="1"/>
</dbReference>
<feature type="domain" description="Pseudouridine synthase RsuA/RluA-like" evidence="4">
    <location>
        <begin position="5"/>
        <end position="156"/>
    </location>
</feature>
<dbReference type="SUPFAM" id="SSF55120">
    <property type="entry name" value="Pseudouridine synthase"/>
    <property type="match status" value="1"/>
</dbReference>
<evidence type="ECO:0000313" key="6">
    <source>
        <dbReference type="Proteomes" id="UP001252186"/>
    </source>
</evidence>
<dbReference type="EC" id="5.4.99.-" evidence="3"/>
<accession>A0ABU2Y4E2</accession>
<dbReference type="InterPro" id="IPR020094">
    <property type="entry name" value="TruA/RsuA/RluB/E/F_N"/>
</dbReference>
<gene>
    <name evidence="5" type="ORF">RM519_01575</name>
</gene>
<proteinExistence type="inferred from homology"/>
<dbReference type="InterPro" id="IPR020103">
    <property type="entry name" value="PsdUridine_synth_cat_dom_sf"/>
</dbReference>
<dbReference type="InterPro" id="IPR000748">
    <property type="entry name" value="PsdUridine_synth_RsuA/RluB/E/F"/>
</dbReference>
<dbReference type="InterPro" id="IPR042092">
    <property type="entry name" value="PsdUridine_s_RsuA/RluB/E/F_cat"/>
</dbReference>
<comment type="caution">
    <text evidence="5">The sequence shown here is derived from an EMBL/GenBank/DDBJ whole genome shotgun (WGS) entry which is preliminary data.</text>
</comment>
<dbReference type="Proteomes" id="UP001252186">
    <property type="component" value="Unassembled WGS sequence"/>
</dbReference>
<evidence type="ECO:0000313" key="5">
    <source>
        <dbReference type="EMBL" id="MDT0551923.1"/>
    </source>
</evidence>
<dbReference type="PANTHER" id="PTHR47683">
    <property type="entry name" value="PSEUDOURIDINE SYNTHASE FAMILY PROTEIN-RELATED"/>
    <property type="match status" value="1"/>
</dbReference>
<dbReference type="InterPro" id="IPR018496">
    <property type="entry name" value="PsdUridine_synth_RsuA/RluB_CS"/>
</dbReference>
<evidence type="ECO:0000256" key="2">
    <source>
        <dbReference type="ARBA" id="ARBA00023235"/>
    </source>
</evidence>
<organism evidence="5 6">
    <name type="scientific">Urechidicola vernalis</name>
    <dbReference type="NCBI Taxonomy" id="3075600"/>
    <lineage>
        <taxon>Bacteria</taxon>
        <taxon>Pseudomonadati</taxon>
        <taxon>Bacteroidota</taxon>
        <taxon>Flavobacteriia</taxon>
        <taxon>Flavobacteriales</taxon>
        <taxon>Flavobacteriaceae</taxon>
        <taxon>Urechidicola</taxon>
    </lineage>
</organism>
<dbReference type="PROSITE" id="PS01149">
    <property type="entry name" value="PSI_RSU"/>
    <property type="match status" value="1"/>
</dbReference>
<dbReference type="EMBL" id="JAVRHV010000001">
    <property type="protein sequence ID" value="MDT0551923.1"/>
    <property type="molecule type" value="Genomic_DNA"/>
</dbReference>
<evidence type="ECO:0000256" key="1">
    <source>
        <dbReference type="ARBA" id="ARBA00008348"/>
    </source>
</evidence>
<keyword evidence="2 3" id="KW-0413">Isomerase</keyword>